<evidence type="ECO:0000256" key="3">
    <source>
        <dbReference type="ARBA" id="ARBA00022629"/>
    </source>
</evidence>
<protein>
    <submittedName>
        <fullName evidence="4">ROK family protein</fullName>
    </submittedName>
</protein>
<evidence type="ECO:0000256" key="1">
    <source>
        <dbReference type="ARBA" id="ARBA00002486"/>
    </source>
</evidence>
<dbReference type="EMBL" id="FOKI01000006">
    <property type="protein sequence ID" value="SFA91732.1"/>
    <property type="molecule type" value="Genomic_DNA"/>
</dbReference>
<dbReference type="PANTHER" id="PTHR18964">
    <property type="entry name" value="ROK (REPRESSOR, ORF, KINASE) FAMILY"/>
    <property type="match status" value="1"/>
</dbReference>
<dbReference type="InterPro" id="IPR036388">
    <property type="entry name" value="WH-like_DNA-bd_sf"/>
</dbReference>
<comment type="function">
    <text evidence="1">Transcriptional repressor of xylose-utilizing enzymes.</text>
</comment>
<dbReference type="AlphaFoldDB" id="A0A1I0WSH4"/>
<name>A0A1I0WSH4_9CLOT</name>
<dbReference type="Gene3D" id="1.10.10.10">
    <property type="entry name" value="Winged helix-like DNA-binding domain superfamily/Winged helix DNA-binding domain"/>
    <property type="match status" value="1"/>
</dbReference>
<gene>
    <name evidence="4" type="ORF">SAMN04488528_100633</name>
</gene>
<accession>A0A1I0WSH4</accession>
<organism evidence="4 5">
    <name type="scientific">Clostridium frigidicarnis</name>
    <dbReference type="NCBI Taxonomy" id="84698"/>
    <lineage>
        <taxon>Bacteria</taxon>
        <taxon>Bacillati</taxon>
        <taxon>Bacillota</taxon>
        <taxon>Clostridia</taxon>
        <taxon>Eubacteriales</taxon>
        <taxon>Clostridiaceae</taxon>
        <taxon>Clostridium</taxon>
    </lineage>
</organism>
<evidence type="ECO:0000313" key="5">
    <source>
        <dbReference type="Proteomes" id="UP000198619"/>
    </source>
</evidence>
<dbReference type="STRING" id="84698.SAMN04488528_100633"/>
<dbReference type="GO" id="GO:0042732">
    <property type="term" value="P:D-xylose metabolic process"/>
    <property type="evidence" value="ECO:0007669"/>
    <property type="project" value="UniProtKB-KW"/>
</dbReference>
<dbReference type="RefSeq" id="WP_090039408.1">
    <property type="nucleotide sequence ID" value="NZ_FOKI01000006.1"/>
</dbReference>
<evidence type="ECO:0000256" key="2">
    <source>
        <dbReference type="ARBA" id="ARBA00006479"/>
    </source>
</evidence>
<dbReference type="CDD" id="cd23763">
    <property type="entry name" value="ASKHA_ATPase_ROK"/>
    <property type="match status" value="1"/>
</dbReference>
<sequence length="341" mass="38066">MGKIVGKPKELKKINKTLILNSIKKRRSATKTEIVLDTGISNTTVRTLLLKLLEENEIISVGLDESSGGRRAERYSLNISKKYILSMIVEEKKIIYNIVNIVGEVVEENIIKIESIYDDNIIDTILEDLLSQYGNIKAIGISVPGIVNEEGYLSGKDIKEWKQVEVNKYIEEKYKIPVILENDLNTLALGYSMEYKKNFQKDLNLAYVHFTTLGAGAGLIINGNLVKGKNNFAGEIGIMPIEDSYLNEVLSRNLSDDKYSMIIANVMTIINCMVSPDMIIVGGNNFKHNLIDNIKKTYSEKNKIFSEVIAVKDSTKVGLRGITEIALDLINDDIKIISNGG</sequence>
<reference evidence="4 5" key="1">
    <citation type="submission" date="2016-10" db="EMBL/GenBank/DDBJ databases">
        <authorList>
            <person name="de Groot N.N."/>
        </authorList>
    </citation>
    <scope>NUCLEOTIDE SEQUENCE [LARGE SCALE GENOMIC DNA]</scope>
    <source>
        <strain evidence="4 5">DSM 12271</strain>
    </source>
</reference>
<dbReference type="InterPro" id="IPR043129">
    <property type="entry name" value="ATPase_NBD"/>
</dbReference>
<dbReference type="OrthoDB" id="6501901at2"/>
<evidence type="ECO:0000313" key="4">
    <source>
        <dbReference type="EMBL" id="SFA91732.1"/>
    </source>
</evidence>
<dbReference type="InterPro" id="IPR000600">
    <property type="entry name" value="ROK"/>
</dbReference>
<comment type="similarity">
    <text evidence="2">Belongs to the ROK (NagC/XylR) family.</text>
</comment>
<proteinExistence type="inferred from homology"/>
<keyword evidence="3" id="KW-0119">Carbohydrate metabolism</keyword>
<keyword evidence="3" id="KW-0859">Xylose metabolism</keyword>
<keyword evidence="5" id="KW-1185">Reference proteome</keyword>
<dbReference type="Gene3D" id="3.30.420.40">
    <property type="match status" value="2"/>
</dbReference>
<dbReference type="PANTHER" id="PTHR18964:SF149">
    <property type="entry name" value="BIFUNCTIONAL UDP-N-ACETYLGLUCOSAMINE 2-EPIMERASE_N-ACETYLMANNOSAMINE KINASE"/>
    <property type="match status" value="1"/>
</dbReference>
<dbReference type="SUPFAM" id="SSF53067">
    <property type="entry name" value="Actin-like ATPase domain"/>
    <property type="match status" value="1"/>
</dbReference>
<dbReference type="Pfam" id="PF00480">
    <property type="entry name" value="ROK"/>
    <property type="match status" value="1"/>
</dbReference>
<dbReference type="InterPro" id="IPR036390">
    <property type="entry name" value="WH_DNA-bd_sf"/>
</dbReference>
<dbReference type="Proteomes" id="UP000198619">
    <property type="component" value="Unassembled WGS sequence"/>
</dbReference>
<dbReference type="SUPFAM" id="SSF46785">
    <property type="entry name" value="Winged helix' DNA-binding domain"/>
    <property type="match status" value="1"/>
</dbReference>